<keyword evidence="9" id="KW-0406">Ion transport</keyword>
<evidence type="ECO:0000256" key="10">
    <source>
        <dbReference type="ARBA" id="ARBA00023136"/>
    </source>
</evidence>
<dbReference type="PANTHER" id="PTHR46494">
    <property type="entry name" value="CORA FAMILY METAL ION TRANSPORTER (EUROFUNG)"/>
    <property type="match status" value="1"/>
</dbReference>
<evidence type="ECO:0000256" key="8">
    <source>
        <dbReference type="ARBA" id="ARBA00022989"/>
    </source>
</evidence>
<dbReference type="PANTHER" id="PTHR46494:SF3">
    <property type="entry name" value="ZINC TRANSPORT PROTEIN ZNTB"/>
    <property type="match status" value="1"/>
</dbReference>
<dbReference type="KEGG" id="spzr:G5C33_09795"/>
<dbReference type="AlphaFoldDB" id="A0A6G6Y533"/>
<evidence type="ECO:0000256" key="11">
    <source>
        <dbReference type="SAM" id="Phobius"/>
    </source>
</evidence>
<dbReference type="GO" id="GO:0000287">
    <property type="term" value="F:magnesium ion binding"/>
    <property type="evidence" value="ECO:0007669"/>
    <property type="project" value="TreeGrafter"/>
</dbReference>
<sequence>MAPQGTDDPTAADPDTGLIFARVLDGRGGAATIGWEEARHWMPREPQETLWMHVDRTVPCVDDWLQSELGLSEATADALTADETRPRAFREGDALVAVLRGINFNPNAEPEDMVSLRMWARGNRVLTLRRRPLQTPSEIAETLDRGKGPKRTGDLVTEIIEQLVTKIGSTIVDMNDKIDELEDGRGDHDTDEILTIIATIRRNCLGLKRHMSPQHEALLQVSRESPEWMSENNSRDIRETIDRLKRYLEDLDVSKESALVLQDDINNRAANLANHRVYLLTIAAGIFLPLSFVTALLGVNLGGIPGMNDPNGFWILTGILLALTALQLLVFRLLKWI</sequence>
<dbReference type="GO" id="GO:0050897">
    <property type="term" value="F:cobalt ion binding"/>
    <property type="evidence" value="ECO:0007669"/>
    <property type="project" value="TreeGrafter"/>
</dbReference>
<dbReference type="GO" id="GO:0015087">
    <property type="term" value="F:cobalt ion transmembrane transporter activity"/>
    <property type="evidence" value="ECO:0007669"/>
    <property type="project" value="TreeGrafter"/>
</dbReference>
<dbReference type="Gene3D" id="3.30.460.20">
    <property type="entry name" value="CorA soluble domain-like"/>
    <property type="match status" value="1"/>
</dbReference>
<reference evidence="12 13" key="1">
    <citation type="submission" date="2020-02" db="EMBL/GenBank/DDBJ databases">
        <authorList>
            <person name="Zheng R.K."/>
            <person name="Sun C.M."/>
        </authorList>
    </citation>
    <scope>NUCLEOTIDE SEQUENCE [LARGE SCALE GENOMIC DNA]</scope>
    <source>
        <strain evidence="13">zrk23</strain>
    </source>
</reference>
<dbReference type="InterPro" id="IPR045863">
    <property type="entry name" value="CorA_TM1_TM2"/>
</dbReference>
<feature type="transmembrane region" description="Helical" evidence="11">
    <location>
        <begin position="313"/>
        <end position="334"/>
    </location>
</feature>
<keyword evidence="13" id="KW-1185">Reference proteome</keyword>
<evidence type="ECO:0000256" key="3">
    <source>
        <dbReference type="ARBA" id="ARBA00022448"/>
    </source>
</evidence>
<keyword evidence="10 11" id="KW-0472">Membrane</keyword>
<comment type="similarity">
    <text evidence="2">Belongs to the CorA metal ion transporter (MIT) (TC 1.A.35) family.</text>
</comment>
<evidence type="ECO:0000313" key="12">
    <source>
        <dbReference type="EMBL" id="QIG80042.1"/>
    </source>
</evidence>
<dbReference type="InterPro" id="IPR002523">
    <property type="entry name" value="MgTranspt_CorA/ZnTranspt_ZntB"/>
</dbReference>
<dbReference type="GO" id="GO:0015095">
    <property type="term" value="F:magnesium ion transmembrane transporter activity"/>
    <property type="evidence" value="ECO:0007669"/>
    <property type="project" value="TreeGrafter"/>
</dbReference>
<dbReference type="EMBL" id="CP049109">
    <property type="protein sequence ID" value="QIG80042.1"/>
    <property type="molecule type" value="Genomic_DNA"/>
</dbReference>
<keyword evidence="7" id="KW-0862">Zinc</keyword>
<dbReference type="Pfam" id="PF01544">
    <property type="entry name" value="CorA"/>
    <property type="match status" value="1"/>
</dbReference>
<dbReference type="GO" id="GO:0005886">
    <property type="term" value="C:plasma membrane"/>
    <property type="evidence" value="ECO:0007669"/>
    <property type="project" value="UniProtKB-SubCell"/>
</dbReference>
<keyword evidence="8 11" id="KW-1133">Transmembrane helix</keyword>
<dbReference type="SUPFAM" id="SSF144083">
    <property type="entry name" value="Magnesium transport protein CorA, transmembrane region"/>
    <property type="match status" value="1"/>
</dbReference>
<dbReference type="RefSeq" id="WP_165327046.1">
    <property type="nucleotide sequence ID" value="NZ_CP049109.1"/>
</dbReference>
<accession>A0A6G6Y533</accession>
<evidence type="ECO:0000256" key="1">
    <source>
        <dbReference type="ARBA" id="ARBA00004651"/>
    </source>
</evidence>
<feature type="transmembrane region" description="Helical" evidence="11">
    <location>
        <begin position="277"/>
        <end position="301"/>
    </location>
</feature>
<protein>
    <submittedName>
        <fullName evidence="12">Zinc transporter ZntB</fullName>
    </submittedName>
</protein>
<evidence type="ECO:0000313" key="13">
    <source>
        <dbReference type="Proteomes" id="UP000501568"/>
    </source>
</evidence>
<comment type="subcellular location">
    <subcellularLocation>
        <location evidence="1">Cell membrane</location>
        <topology evidence="1">Multi-pass membrane protein</topology>
    </subcellularLocation>
</comment>
<dbReference type="InterPro" id="IPR045861">
    <property type="entry name" value="CorA_cytoplasmic_dom"/>
</dbReference>
<gene>
    <name evidence="12" type="ORF">G5C33_09795</name>
</gene>
<keyword evidence="6 11" id="KW-0812">Transmembrane</keyword>
<dbReference type="SUPFAM" id="SSF143865">
    <property type="entry name" value="CorA soluble domain-like"/>
    <property type="match status" value="1"/>
</dbReference>
<evidence type="ECO:0000256" key="7">
    <source>
        <dbReference type="ARBA" id="ARBA00022833"/>
    </source>
</evidence>
<evidence type="ECO:0000256" key="4">
    <source>
        <dbReference type="ARBA" id="ARBA00022475"/>
    </source>
</evidence>
<dbReference type="CDD" id="cd12833">
    <property type="entry name" value="ZntB-like_1"/>
    <property type="match status" value="1"/>
</dbReference>
<keyword evidence="5" id="KW-0997">Cell inner membrane</keyword>
<evidence type="ECO:0000256" key="6">
    <source>
        <dbReference type="ARBA" id="ARBA00022692"/>
    </source>
</evidence>
<proteinExistence type="inferred from homology"/>
<organism evidence="12 13">
    <name type="scientific">Stakelama tenebrarum</name>
    <dbReference type="NCBI Taxonomy" id="2711215"/>
    <lineage>
        <taxon>Bacteria</taxon>
        <taxon>Pseudomonadati</taxon>
        <taxon>Pseudomonadota</taxon>
        <taxon>Alphaproteobacteria</taxon>
        <taxon>Sphingomonadales</taxon>
        <taxon>Sphingomonadaceae</taxon>
        <taxon>Stakelama</taxon>
    </lineage>
</organism>
<evidence type="ECO:0000256" key="2">
    <source>
        <dbReference type="ARBA" id="ARBA00009765"/>
    </source>
</evidence>
<evidence type="ECO:0000256" key="5">
    <source>
        <dbReference type="ARBA" id="ARBA00022519"/>
    </source>
</evidence>
<keyword evidence="4" id="KW-1003">Cell membrane</keyword>
<dbReference type="Gene3D" id="1.20.58.340">
    <property type="entry name" value="Magnesium transport protein CorA, transmembrane region"/>
    <property type="match status" value="2"/>
</dbReference>
<evidence type="ECO:0000256" key="9">
    <source>
        <dbReference type="ARBA" id="ARBA00023065"/>
    </source>
</evidence>
<keyword evidence="3" id="KW-0813">Transport</keyword>
<dbReference type="Proteomes" id="UP000501568">
    <property type="component" value="Chromosome"/>
</dbReference>
<name>A0A6G6Y533_9SPHN</name>